<keyword evidence="2" id="KW-0813">Transport</keyword>
<feature type="transmembrane region" description="Helical" evidence="6">
    <location>
        <begin position="86"/>
        <end position="104"/>
    </location>
</feature>
<dbReference type="InterPro" id="IPR011701">
    <property type="entry name" value="MFS"/>
</dbReference>
<sequence length="422" mass="44651">MTDSPASTKRHGKNAFMFVIITVAIDMLAFGLIIPVIPTLVQELGNISAEQSTLYIGALGATYAIMNFLFGPVLGSLSDRYGRRPILLASIATLGLDFLIMGFANSVWLLFLGRALSGISGATFSTANAYIADVTEPAERGKAFGMTGAAFGFGFVFGPVLGGFLGDFDPRAPFFAAAALAGLNFIYGAFVLPESLNQEDRRDFDLKRANPFGAVKHFSKLPHVSWFLACAGIFFLAHTVFPSTWSVYTEIRYDWTPRDIGLSLGLVGVGAAIVQAGLMGQALKRFGTVRTALYGILINAVSLFLFAIAGTGWIVYLIIPLNALGGVANPALNALMSTVTPKNAQGELQGASASLNSFAMIFGPILMSGALFYFTRPESSIHFAGAAFLLAAILTAVSLIPFQRGVIANRGALPDDDGTTGP</sequence>
<dbReference type="GO" id="GO:0016020">
    <property type="term" value="C:membrane"/>
    <property type="evidence" value="ECO:0007669"/>
    <property type="project" value="UniProtKB-SubCell"/>
</dbReference>
<feature type="transmembrane region" description="Helical" evidence="6">
    <location>
        <begin position="54"/>
        <end position="74"/>
    </location>
</feature>
<protein>
    <recommendedName>
        <fullName evidence="7">Major facilitator superfamily (MFS) profile domain-containing protein</fullName>
    </recommendedName>
</protein>
<dbReference type="OrthoDB" id="9764259at2"/>
<feature type="transmembrane region" description="Helical" evidence="6">
    <location>
        <begin position="15"/>
        <end position="34"/>
    </location>
</feature>
<proteinExistence type="predicted"/>
<dbReference type="CDD" id="cd17388">
    <property type="entry name" value="MFS_TetA"/>
    <property type="match status" value="1"/>
</dbReference>
<keyword evidence="5 6" id="KW-0472">Membrane</keyword>
<feature type="domain" description="Major facilitator superfamily (MFS) profile" evidence="7">
    <location>
        <begin position="15"/>
        <end position="404"/>
    </location>
</feature>
<dbReference type="AlphaFoldDB" id="A0A059E2H1"/>
<evidence type="ECO:0000256" key="5">
    <source>
        <dbReference type="ARBA" id="ARBA00023136"/>
    </source>
</evidence>
<keyword evidence="3 6" id="KW-0812">Transmembrane</keyword>
<dbReference type="eggNOG" id="COG2814">
    <property type="taxonomic scope" value="Bacteria"/>
</dbReference>
<keyword evidence="9" id="KW-1185">Reference proteome</keyword>
<reference evidence="8 9" key="1">
    <citation type="journal article" date="2014" name="Antonie Van Leeuwenhoek">
        <title>Hyphomonas beringensis sp. nov. and Hyphomonas chukchiensis sp. nov., isolated from surface seawater of the Bering Sea and Chukchi Sea.</title>
        <authorList>
            <person name="Li C."/>
            <person name="Lai Q."/>
            <person name="Li G."/>
            <person name="Dong C."/>
            <person name="Wang J."/>
            <person name="Liao Y."/>
            <person name="Shao Z."/>
        </authorList>
    </citation>
    <scope>NUCLEOTIDE SEQUENCE [LARGE SCALE GENOMIC DNA]</scope>
    <source>
        <strain evidence="8 9">22II1-22F38</strain>
    </source>
</reference>
<evidence type="ECO:0000256" key="3">
    <source>
        <dbReference type="ARBA" id="ARBA00022692"/>
    </source>
</evidence>
<dbReference type="Proteomes" id="UP000024547">
    <property type="component" value="Unassembled WGS sequence"/>
</dbReference>
<feature type="transmembrane region" description="Helical" evidence="6">
    <location>
        <begin position="172"/>
        <end position="192"/>
    </location>
</feature>
<evidence type="ECO:0000313" key="9">
    <source>
        <dbReference type="Proteomes" id="UP000024547"/>
    </source>
</evidence>
<keyword evidence="4 6" id="KW-1133">Transmembrane helix</keyword>
<dbReference type="GO" id="GO:0022857">
    <property type="term" value="F:transmembrane transporter activity"/>
    <property type="evidence" value="ECO:0007669"/>
    <property type="project" value="InterPro"/>
</dbReference>
<dbReference type="Gene3D" id="1.20.1250.20">
    <property type="entry name" value="MFS general substrate transporter like domains"/>
    <property type="match status" value="1"/>
</dbReference>
<dbReference type="PANTHER" id="PTHR23504">
    <property type="entry name" value="MAJOR FACILITATOR SUPERFAMILY DOMAIN-CONTAINING PROTEIN 10"/>
    <property type="match status" value="1"/>
</dbReference>
<feature type="transmembrane region" description="Helical" evidence="6">
    <location>
        <begin position="226"/>
        <end position="248"/>
    </location>
</feature>
<evidence type="ECO:0000256" key="1">
    <source>
        <dbReference type="ARBA" id="ARBA00004141"/>
    </source>
</evidence>
<feature type="transmembrane region" description="Helical" evidence="6">
    <location>
        <begin position="353"/>
        <end position="374"/>
    </location>
</feature>
<dbReference type="PANTHER" id="PTHR23504:SF15">
    <property type="entry name" value="MAJOR FACILITATOR SUPERFAMILY (MFS) PROFILE DOMAIN-CONTAINING PROTEIN"/>
    <property type="match status" value="1"/>
</dbReference>
<feature type="transmembrane region" description="Helical" evidence="6">
    <location>
        <begin position="260"/>
        <end position="279"/>
    </location>
</feature>
<feature type="transmembrane region" description="Helical" evidence="6">
    <location>
        <begin position="291"/>
        <end position="308"/>
    </location>
</feature>
<dbReference type="STRING" id="1280948.HY36_04325"/>
<dbReference type="PRINTS" id="PR01035">
    <property type="entry name" value="TCRTETA"/>
</dbReference>
<evidence type="ECO:0000313" key="8">
    <source>
        <dbReference type="EMBL" id="KCZ61785.1"/>
    </source>
</evidence>
<dbReference type="InterPro" id="IPR036259">
    <property type="entry name" value="MFS_trans_sf"/>
</dbReference>
<comment type="subcellular location">
    <subcellularLocation>
        <location evidence="1">Membrane</location>
        <topology evidence="1">Multi-pass membrane protein</topology>
    </subcellularLocation>
</comment>
<dbReference type="InterPro" id="IPR020846">
    <property type="entry name" value="MFS_dom"/>
</dbReference>
<dbReference type="PROSITE" id="PS50850">
    <property type="entry name" value="MFS"/>
    <property type="match status" value="1"/>
</dbReference>
<organism evidence="8 9">
    <name type="scientific">Hyphomonas atlantica</name>
    <dbReference type="NCBI Taxonomy" id="1280948"/>
    <lineage>
        <taxon>Bacteria</taxon>
        <taxon>Pseudomonadati</taxon>
        <taxon>Pseudomonadota</taxon>
        <taxon>Alphaproteobacteria</taxon>
        <taxon>Hyphomonadales</taxon>
        <taxon>Hyphomonadaceae</taxon>
        <taxon>Hyphomonas</taxon>
    </lineage>
</organism>
<evidence type="ECO:0000256" key="6">
    <source>
        <dbReference type="SAM" id="Phobius"/>
    </source>
</evidence>
<gene>
    <name evidence="8" type="ORF">HY36_04325</name>
</gene>
<evidence type="ECO:0000256" key="4">
    <source>
        <dbReference type="ARBA" id="ARBA00022989"/>
    </source>
</evidence>
<name>A0A059E2H1_9PROT</name>
<feature type="transmembrane region" description="Helical" evidence="6">
    <location>
        <begin position="380"/>
        <end position="400"/>
    </location>
</feature>
<accession>A0A059E2H1</accession>
<comment type="caution">
    <text evidence="8">The sequence shown here is derived from an EMBL/GenBank/DDBJ whole genome shotgun (WGS) entry which is preliminary data.</text>
</comment>
<dbReference type="PATRIC" id="fig|1280948.3.peg.1694"/>
<dbReference type="RefSeq" id="WP_035551018.1">
    <property type="nucleotide sequence ID" value="NZ_AWFH01000012.1"/>
</dbReference>
<dbReference type="EMBL" id="AWFH01000012">
    <property type="protein sequence ID" value="KCZ61785.1"/>
    <property type="molecule type" value="Genomic_DNA"/>
</dbReference>
<dbReference type="Pfam" id="PF07690">
    <property type="entry name" value="MFS_1"/>
    <property type="match status" value="1"/>
</dbReference>
<dbReference type="SUPFAM" id="SSF103473">
    <property type="entry name" value="MFS general substrate transporter"/>
    <property type="match status" value="1"/>
</dbReference>
<evidence type="ECO:0000256" key="2">
    <source>
        <dbReference type="ARBA" id="ARBA00022448"/>
    </source>
</evidence>
<evidence type="ECO:0000259" key="7">
    <source>
        <dbReference type="PROSITE" id="PS50850"/>
    </source>
</evidence>
<feature type="transmembrane region" description="Helical" evidence="6">
    <location>
        <begin position="143"/>
        <end position="166"/>
    </location>
</feature>
<dbReference type="InterPro" id="IPR001958">
    <property type="entry name" value="Tet-R_TetA/multi-R_MdtG-like"/>
</dbReference>